<dbReference type="AlphaFoldDB" id="A0AAV3VWJ9"/>
<dbReference type="GO" id="GO:0015074">
    <property type="term" value="P:DNA integration"/>
    <property type="evidence" value="ECO:0007669"/>
    <property type="project" value="InterPro"/>
</dbReference>
<comment type="caution">
    <text evidence="2">The sequence shown here is derived from an EMBL/GenBank/DDBJ whole genome shotgun (WGS) entry which is preliminary data.</text>
</comment>
<evidence type="ECO:0000313" key="2">
    <source>
        <dbReference type="EMBL" id="GEA30212.1"/>
    </source>
</evidence>
<reference evidence="2 3" key="1">
    <citation type="submission" date="2019-06" db="EMBL/GenBank/DDBJ databases">
        <title>Draft genome sequence of Clostridium diolis DSM 15410.</title>
        <authorList>
            <person name="Kobayashi H."/>
            <person name="Tanizawa Y."/>
            <person name="Tohno M."/>
        </authorList>
    </citation>
    <scope>NUCLEOTIDE SEQUENCE [LARGE SCALE GENOMIC DNA]</scope>
    <source>
        <strain evidence="2 3">DSM 15410</strain>
    </source>
</reference>
<dbReference type="InterPro" id="IPR012337">
    <property type="entry name" value="RNaseH-like_sf"/>
</dbReference>
<sequence>MLEPYEWETLTTVLRLGKGSNPFFLIDYTNRTFKAKLDKIKATQSISRVSRCIDNGPMEGFWRILKCEMYYLQKFYTYEELRQSIDDYIVFYNTKRLQTNLKGLTPIEYRNQTLSA</sequence>
<dbReference type="PROSITE" id="PS50994">
    <property type="entry name" value="INTEGRASE"/>
    <property type="match status" value="1"/>
</dbReference>
<dbReference type="PANTHER" id="PTHR46889">
    <property type="entry name" value="TRANSPOSASE INSF FOR INSERTION SEQUENCE IS3B-RELATED"/>
    <property type="match status" value="1"/>
</dbReference>
<gene>
    <name evidence="2" type="ORF">CDIOL_11350</name>
</gene>
<organism evidence="2 3">
    <name type="scientific">Clostridium diolis</name>
    <dbReference type="NCBI Taxonomy" id="223919"/>
    <lineage>
        <taxon>Bacteria</taxon>
        <taxon>Bacillati</taxon>
        <taxon>Bacillota</taxon>
        <taxon>Clostridia</taxon>
        <taxon>Eubacteriales</taxon>
        <taxon>Clostridiaceae</taxon>
        <taxon>Clostridium</taxon>
    </lineage>
</organism>
<dbReference type="PANTHER" id="PTHR46889:SF4">
    <property type="entry name" value="TRANSPOSASE INSO FOR INSERTION SEQUENCE ELEMENT IS911B-RELATED"/>
    <property type="match status" value="1"/>
</dbReference>
<dbReference type="Gene3D" id="3.30.420.10">
    <property type="entry name" value="Ribonuclease H-like superfamily/Ribonuclease H"/>
    <property type="match status" value="1"/>
</dbReference>
<dbReference type="InterPro" id="IPR036397">
    <property type="entry name" value="RNaseH_sf"/>
</dbReference>
<accession>A0AAV3VWJ9</accession>
<dbReference type="InterPro" id="IPR001584">
    <property type="entry name" value="Integrase_cat-core"/>
</dbReference>
<dbReference type="GO" id="GO:0003676">
    <property type="term" value="F:nucleic acid binding"/>
    <property type="evidence" value="ECO:0007669"/>
    <property type="project" value="InterPro"/>
</dbReference>
<evidence type="ECO:0000313" key="3">
    <source>
        <dbReference type="Proteomes" id="UP000325212"/>
    </source>
</evidence>
<dbReference type="SUPFAM" id="SSF53098">
    <property type="entry name" value="Ribonuclease H-like"/>
    <property type="match status" value="1"/>
</dbReference>
<proteinExistence type="predicted"/>
<name>A0AAV3VWJ9_9CLOT</name>
<dbReference type="EMBL" id="BJLA01000002">
    <property type="protein sequence ID" value="GEA30212.1"/>
    <property type="molecule type" value="Genomic_DNA"/>
</dbReference>
<dbReference type="InterPro" id="IPR050900">
    <property type="entry name" value="Transposase_IS3/IS150/IS904"/>
</dbReference>
<dbReference type="RefSeq" id="WP_084670616.1">
    <property type="nucleotide sequence ID" value="NZ_BJLA01000002.1"/>
</dbReference>
<protein>
    <recommendedName>
        <fullName evidence="1">Integrase catalytic domain-containing protein</fullName>
    </recommendedName>
</protein>
<dbReference type="Proteomes" id="UP000325212">
    <property type="component" value="Unassembled WGS sequence"/>
</dbReference>
<evidence type="ECO:0000259" key="1">
    <source>
        <dbReference type="PROSITE" id="PS50994"/>
    </source>
</evidence>
<keyword evidence="3" id="KW-1185">Reference proteome</keyword>
<feature type="domain" description="Integrase catalytic" evidence="1">
    <location>
        <begin position="1"/>
        <end position="114"/>
    </location>
</feature>
<dbReference type="Pfam" id="PF13333">
    <property type="entry name" value="rve_2"/>
    <property type="match status" value="1"/>
</dbReference>